<evidence type="ECO:0000313" key="1">
    <source>
        <dbReference type="EMBL" id="GFD03848.1"/>
    </source>
</evidence>
<organism evidence="1">
    <name type="scientific">Tanacetum cinerariifolium</name>
    <name type="common">Dalmatian daisy</name>
    <name type="synonym">Chrysanthemum cinerariifolium</name>
    <dbReference type="NCBI Taxonomy" id="118510"/>
    <lineage>
        <taxon>Eukaryota</taxon>
        <taxon>Viridiplantae</taxon>
        <taxon>Streptophyta</taxon>
        <taxon>Embryophyta</taxon>
        <taxon>Tracheophyta</taxon>
        <taxon>Spermatophyta</taxon>
        <taxon>Magnoliopsida</taxon>
        <taxon>eudicotyledons</taxon>
        <taxon>Gunneridae</taxon>
        <taxon>Pentapetalae</taxon>
        <taxon>asterids</taxon>
        <taxon>campanulids</taxon>
        <taxon>Asterales</taxon>
        <taxon>Asteraceae</taxon>
        <taxon>Asteroideae</taxon>
        <taxon>Anthemideae</taxon>
        <taxon>Anthemidinae</taxon>
        <taxon>Tanacetum</taxon>
    </lineage>
</organism>
<sequence>LDELPLERIEQVEEKIKGLGNGRVIIQRDFNSLETELQKPRIQIAELRKEQMGHNDEIVLARVRIFTLEMIVEDIQVCH</sequence>
<gene>
    <name evidence="1" type="ORF">Tci_875817</name>
</gene>
<accession>A0A699T375</accession>
<reference evidence="1" key="1">
    <citation type="journal article" date="2019" name="Sci. Rep.">
        <title>Draft genome of Tanacetum cinerariifolium, the natural source of mosquito coil.</title>
        <authorList>
            <person name="Yamashiro T."/>
            <person name="Shiraishi A."/>
            <person name="Satake H."/>
            <person name="Nakayama K."/>
        </authorList>
    </citation>
    <scope>NUCLEOTIDE SEQUENCE</scope>
</reference>
<protein>
    <submittedName>
        <fullName evidence="1">Uncharacterized protein</fullName>
    </submittedName>
</protein>
<name>A0A699T375_TANCI</name>
<feature type="non-terminal residue" evidence="1">
    <location>
        <position position="1"/>
    </location>
</feature>
<dbReference type="EMBL" id="BKCJ011207664">
    <property type="protein sequence ID" value="GFD03848.1"/>
    <property type="molecule type" value="Genomic_DNA"/>
</dbReference>
<proteinExistence type="predicted"/>
<dbReference type="AlphaFoldDB" id="A0A699T375"/>
<comment type="caution">
    <text evidence="1">The sequence shown here is derived from an EMBL/GenBank/DDBJ whole genome shotgun (WGS) entry which is preliminary data.</text>
</comment>